<evidence type="ECO:0000256" key="1">
    <source>
        <dbReference type="SAM" id="Phobius"/>
    </source>
</evidence>
<keyword evidence="1" id="KW-0812">Transmembrane</keyword>
<evidence type="ECO:0000313" key="3">
    <source>
        <dbReference type="Proteomes" id="UP000554482"/>
    </source>
</evidence>
<keyword evidence="1" id="KW-1133">Transmembrane helix</keyword>
<gene>
    <name evidence="2" type="ORF">FRX31_004707</name>
</gene>
<keyword evidence="1" id="KW-0472">Membrane</keyword>
<protein>
    <submittedName>
        <fullName evidence="2">Atrad3 protein</fullName>
    </submittedName>
</protein>
<accession>A0A7J6X9P9</accession>
<organism evidence="2 3">
    <name type="scientific">Thalictrum thalictroides</name>
    <name type="common">Rue-anemone</name>
    <name type="synonym">Anemone thalictroides</name>
    <dbReference type="NCBI Taxonomy" id="46969"/>
    <lineage>
        <taxon>Eukaryota</taxon>
        <taxon>Viridiplantae</taxon>
        <taxon>Streptophyta</taxon>
        <taxon>Embryophyta</taxon>
        <taxon>Tracheophyta</taxon>
        <taxon>Spermatophyta</taxon>
        <taxon>Magnoliopsida</taxon>
        <taxon>Ranunculales</taxon>
        <taxon>Ranunculaceae</taxon>
        <taxon>Thalictroideae</taxon>
        <taxon>Thalictrum</taxon>
    </lineage>
</organism>
<reference evidence="2 3" key="1">
    <citation type="submission" date="2020-06" db="EMBL/GenBank/DDBJ databases">
        <title>Transcriptomic and genomic resources for Thalictrum thalictroides and T. hernandezii: Facilitating candidate gene discovery in an emerging model plant lineage.</title>
        <authorList>
            <person name="Arias T."/>
            <person name="Riano-Pachon D.M."/>
            <person name="Di Stilio V.S."/>
        </authorList>
    </citation>
    <scope>NUCLEOTIDE SEQUENCE [LARGE SCALE GENOMIC DNA]</scope>
    <source>
        <strain evidence="3">cv. WT478/WT964</strain>
        <tissue evidence="2">Leaves</tissue>
    </source>
</reference>
<name>A0A7J6X9P9_THATH</name>
<keyword evidence="3" id="KW-1185">Reference proteome</keyword>
<feature type="transmembrane region" description="Helical" evidence="1">
    <location>
        <begin position="26"/>
        <end position="44"/>
    </location>
</feature>
<comment type="caution">
    <text evidence="2">The sequence shown here is derived from an EMBL/GenBank/DDBJ whole genome shotgun (WGS) entry which is preliminary data.</text>
</comment>
<sequence length="153" mass="17157">MGNKDYPRKPLLHHQQHQHQHHNSKLKILLLVVLTNLLTIYVFAGPSLSLRCLPDLIPLTWDVPSLLQDLNATQAQLAASHTTLSQLNQRLTSANSLLETLLSELTRLHCHDQSVPQHLTSADDINVNTAFSIDHQMSNKLNLVINPHKIPLG</sequence>
<evidence type="ECO:0000313" key="2">
    <source>
        <dbReference type="EMBL" id="KAF5205707.1"/>
    </source>
</evidence>
<dbReference type="Proteomes" id="UP000554482">
    <property type="component" value="Unassembled WGS sequence"/>
</dbReference>
<dbReference type="AlphaFoldDB" id="A0A7J6X9P9"/>
<proteinExistence type="predicted"/>
<dbReference type="EMBL" id="JABWDY010003733">
    <property type="protein sequence ID" value="KAF5205707.1"/>
    <property type="molecule type" value="Genomic_DNA"/>
</dbReference>